<evidence type="ECO:0000313" key="4">
    <source>
        <dbReference type="RefSeq" id="XP_033457135.1"/>
    </source>
</evidence>
<gene>
    <name evidence="4" type="ORF">K489DRAFT_412116</name>
</gene>
<reference evidence="4" key="3">
    <citation type="submission" date="2025-08" db="UniProtKB">
        <authorList>
            <consortium name="RefSeq"/>
        </authorList>
    </citation>
    <scope>IDENTIFICATION</scope>
    <source>
        <strain evidence="4">CBS 342.82</strain>
    </source>
</reference>
<sequence>MFAKVSTAIALFMLAAQVAAAPPACLIAAISTTQNPSDVKSICSSPSNIQSTLSSKCGSDASTAQNAFIAVCKDAGVTVSAPTTSSSTGSSTTSGQTSSTQNGSGFTTSTTPSKTGTGSGTGTSASPGTATGAASRLGMDVLGMAAIGVFGAMLAGSM</sequence>
<feature type="signal peptide" evidence="2">
    <location>
        <begin position="1"/>
        <end position="20"/>
    </location>
</feature>
<protein>
    <recommendedName>
        <fullName evidence="5">GPI anchored cell wall protein</fullName>
    </recommendedName>
</protein>
<keyword evidence="2" id="KW-0732">Signal</keyword>
<reference evidence="4" key="2">
    <citation type="submission" date="2020-04" db="EMBL/GenBank/DDBJ databases">
        <authorList>
            <consortium name="NCBI Genome Project"/>
        </authorList>
    </citation>
    <scope>NUCLEOTIDE SEQUENCE</scope>
    <source>
        <strain evidence="4">CBS 342.82</strain>
    </source>
</reference>
<reference evidence="4" key="1">
    <citation type="submission" date="2020-01" db="EMBL/GenBank/DDBJ databases">
        <authorList>
            <consortium name="DOE Joint Genome Institute"/>
            <person name="Haridas S."/>
            <person name="Albert R."/>
            <person name="Binder M."/>
            <person name="Bloem J."/>
            <person name="Labutti K."/>
            <person name="Salamov A."/>
            <person name="Andreopoulos B."/>
            <person name="Baker S.E."/>
            <person name="Barry K."/>
            <person name="Bills G."/>
            <person name="Bluhm B.H."/>
            <person name="Cannon C."/>
            <person name="Castanera R."/>
            <person name="Culley D.E."/>
            <person name="Daum C."/>
            <person name="Ezra D."/>
            <person name="Gonzalez J.B."/>
            <person name="Henrissat B."/>
            <person name="Kuo A."/>
            <person name="Liang C."/>
            <person name="Lipzen A."/>
            <person name="Lutzoni F."/>
            <person name="Magnuson J."/>
            <person name="Mondo S."/>
            <person name="Nolan M."/>
            <person name="Ohm R."/>
            <person name="Pangilinan J."/>
            <person name="Park H.-J."/>
            <person name="Ramirez L."/>
            <person name="Alfaro M."/>
            <person name="Sun H."/>
            <person name="Tritt A."/>
            <person name="Yoshinaga Y."/>
            <person name="Zwiers L.-H."/>
            <person name="Turgeon B.G."/>
            <person name="Goodwin S.B."/>
            <person name="Spatafora J.W."/>
            <person name="Crous P.W."/>
            <person name="Grigoriev I.V."/>
        </authorList>
    </citation>
    <scope>NUCLEOTIDE SEQUENCE</scope>
    <source>
        <strain evidence="4">CBS 342.82</strain>
    </source>
</reference>
<evidence type="ECO:0008006" key="5">
    <source>
        <dbReference type="Google" id="ProtNLM"/>
    </source>
</evidence>
<dbReference type="AlphaFoldDB" id="A0A6J3LXT2"/>
<dbReference type="RefSeq" id="XP_033457135.1">
    <property type="nucleotide sequence ID" value="XM_033607893.1"/>
</dbReference>
<organism evidence="4">
    <name type="scientific">Dissoconium aciculare CBS 342.82</name>
    <dbReference type="NCBI Taxonomy" id="1314786"/>
    <lineage>
        <taxon>Eukaryota</taxon>
        <taxon>Fungi</taxon>
        <taxon>Dikarya</taxon>
        <taxon>Ascomycota</taxon>
        <taxon>Pezizomycotina</taxon>
        <taxon>Dothideomycetes</taxon>
        <taxon>Dothideomycetidae</taxon>
        <taxon>Mycosphaerellales</taxon>
        <taxon>Dissoconiaceae</taxon>
        <taxon>Dissoconium</taxon>
    </lineage>
</organism>
<keyword evidence="3" id="KW-1185">Reference proteome</keyword>
<accession>A0A6J3LXT2</accession>
<evidence type="ECO:0000256" key="1">
    <source>
        <dbReference type="SAM" id="MobiDB-lite"/>
    </source>
</evidence>
<feature type="compositionally biased region" description="Low complexity" evidence="1">
    <location>
        <begin position="83"/>
        <end position="131"/>
    </location>
</feature>
<dbReference type="GeneID" id="54365692"/>
<dbReference type="OrthoDB" id="3650170at2759"/>
<dbReference type="Proteomes" id="UP000504637">
    <property type="component" value="Unplaced"/>
</dbReference>
<evidence type="ECO:0000313" key="3">
    <source>
        <dbReference type="Proteomes" id="UP000504637"/>
    </source>
</evidence>
<name>A0A6J3LXT2_9PEZI</name>
<evidence type="ECO:0000256" key="2">
    <source>
        <dbReference type="SAM" id="SignalP"/>
    </source>
</evidence>
<feature type="region of interest" description="Disordered" evidence="1">
    <location>
        <begin position="82"/>
        <end position="131"/>
    </location>
</feature>
<proteinExistence type="predicted"/>
<feature type="chain" id="PRO_5027113482" description="GPI anchored cell wall protein" evidence="2">
    <location>
        <begin position="21"/>
        <end position="158"/>
    </location>
</feature>